<keyword evidence="2" id="KW-1185">Reference proteome</keyword>
<evidence type="ECO:0000313" key="1">
    <source>
        <dbReference type="EMBL" id="KAE9387235.1"/>
    </source>
</evidence>
<organism evidence="1 2">
    <name type="scientific">Gymnopus androsaceus JB14</name>
    <dbReference type="NCBI Taxonomy" id="1447944"/>
    <lineage>
        <taxon>Eukaryota</taxon>
        <taxon>Fungi</taxon>
        <taxon>Dikarya</taxon>
        <taxon>Basidiomycota</taxon>
        <taxon>Agaricomycotina</taxon>
        <taxon>Agaricomycetes</taxon>
        <taxon>Agaricomycetidae</taxon>
        <taxon>Agaricales</taxon>
        <taxon>Marasmiineae</taxon>
        <taxon>Omphalotaceae</taxon>
        <taxon>Gymnopus</taxon>
    </lineage>
</organism>
<reference evidence="1" key="1">
    <citation type="journal article" date="2019" name="Environ. Microbiol.">
        <title>Fungal ecological strategies reflected in gene transcription - a case study of two litter decomposers.</title>
        <authorList>
            <person name="Barbi F."/>
            <person name="Kohler A."/>
            <person name="Barry K."/>
            <person name="Baskaran P."/>
            <person name="Daum C."/>
            <person name="Fauchery L."/>
            <person name="Ihrmark K."/>
            <person name="Kuo A."/>
            <person name="LaButti K."/>
            <person name="Lipzen A."/>
            <person name="Morin E."/>
            <person name="Grigoriev I.V."/>
            <person name="Henrissat B."/>
            <person name="Lindahl B."/>
            <person name="Martin F."/>
        </authorList>
    </citation>
    <scope>NUCLEOTIDE SEQUENCE</scope>
    <source>
        <strain evidence="1">JB14</strain>
    </source>
</reference>
<protein>
    <submittedName>
        <fullName evidence="1">Uncharacterized protein</fullName>
    </submittedName>
</protein>
<dbReference type="Proteomes" id="UP000799118">
    <property type="component" value="Unassembled WGS sequence"/>
</dbReference>
<dbReference type="OrthoDB" id="3269001at2759"/>
<dbReference type="EMBL" id="ML769814">
    <property type="protein sequence ID" value="KAE9387235.1"/>
    <property type="molecule type" value="Genomic_DNA"/>
</dbReference>
<sequence length="256" mass="29151">MTTARAEAFRDYVDFWVKHLRTLFPHTREGIARPNIHAIGHIYDFLLLFGPVLSWWCFPFERLIGAVQKLNTNDHIGGVMESTMIKTLVRTANIRRWLHRPDCPEAIKQLKVLFDKSFVPANATSQTKEFVEMKGTRRAYASFDGVNFSGVDTHAGNANIFYRPSPNQTPVAGQIQWIENKPTPDGTILHLHVQPYERLSKHLYDPFLRYPHFSATTYSSTLSASANIITLDAIVAHAARFDYSLGRSVLVNLSRH</sequence>
<evidence type="ECO:0000313" key="2">
    <source>
        <dbReference type="Proteomes" id="UP000799118"/>
    </source>
</evidence>
<dbReference type="AlphaFoldDB" id="A0A6A4GPS0"/>
<accession>A0A6A4GPS0</accession>
<proteinExistence type="predicted"/>
<gene>
    <name evidence="1" type="ORF">BT96DRAFT_837935</name>
</gene>
<name>A0A6A4GPS0_9AGAR</name>